<dbReference type="STRING" id="224129.A0A1W4X1Q9"/>
<keyword evidence="7" id="KW-0282">Flagellum</keyword>
<evidence type="ECO:0000256" key="6">
    <source>
        <dbReference type="ARBA" id="ARBA00022701"/>
    </source>
</evidence>
<comment type="subcellular location">
    <subcellularLocation>
        <location evidence="1">Cell projection</location>
        <location evidence="1">Cilium</location>
        <location evidence="1">Flagellum</location>
    </subcellularLocation>
    <subcellularLocation>
        <location evidence="2">Cytoplasm</location>
        <location evidence="2">Cytoskeleton</location>
    </subcellularLocation>
</comment>
<evidence type="ECO:0000256" key="4">
    <source>
        <dbReference type="ARBA" id="ARBA00021301"/>
    </source>
</evidence>
<evidence type="ECO:0000256" key="1">
    <source>
        <dbReference type="ARBA" id="ARBA00004230"/>
    </source>
</evidence>
<evidence type="ECO:0000256" key="5">
    <source>
        <dbReference type="ARBA" id="ARBA00022490"/>
    </source>
</evidence>
<evidence type="ECO:0000256" key="7">
    <source>
        <dbReference type="ARBA" id="ARBA00022846"/>
    </source>
</evidence>
<dbReference type="GO" id="GO:0008017">
    <property type="term" value="F:microtubule binding"/>
    <property type="evidence" value="ECO:0007669"/>
    <property type="project" value="InterPro"/>
</dbReference>
<evidence type="ECO:0000256" key="12">
    <source>
        <dbReference type="ARBA" id="ARBA00031568"/>
    </source>
</evidence>
<dbReference type="GeneID" id="108740266"/>
<evidence type="ECO:0000256" key="2">
    <source>
        <dbReference type="ARBA" id="ARBA00004245"/>
    </source>
</evidence>
<evidence type="ECO:0000256" key="8">
    <source>
        <dbReference type="ARBA" id="ARBA00023054"/>
    </source>
</evidence>
<dbReference type="InParanoid" id="A0A1W4X1Q9"/>
<evidence type="ECO:0000256" key="9">
    <source>
        <dbReference type="ARBA" id="ARBA00023069"/>
    </source>
</evidence>
<sequence>MSTTYRVSTTSSVCVLFKELFIKRYRFIFKLLYIIIRTKLEEARAQLRNKDRQIEEAQEAHDEDLKAYKQKVKHLQYEHQADLTDTKSEALVALQNAQDDHTQQEREILRDKAELKRMFREHEGIHDEQIKNLKLQHSEEIHKIREEFNIKAKELENKYEKKFQELREELQIKHRMELTEIEERKNTQIENLIQHHDQAFTEMKNYYNDITLNNLALISSLKDQMELLRKQNERMTKQVSDLMAENKKMVEPLRQALADVAEYKRRLQNYEKDKIALANATAKLQTTMRDLNDLQWCNEALELRLEKVEAERDELRKKFTKAVLEVQQKTGLKNALLQKRVDVLNDAADRKDALIGQMQITRPHMRQVNQKLEEILTKKNTTIQELQYELARVCKAHDDLLATYEEKLLQYGIPKEELGFKPMRVVPEGQANVAYGPAGLVTKNR</sequence>
<dbReference type="FunCoup" id="A0A1W4X1Q9">
    <property type="interactions" value="78"/>
</dbReference>
<accession>A0A1W4X1Q9</accession>
<dbReference type="KEGG" id="apln:108740266"/>
<keyword evidence="11" id="KW-0966">Cell projection</keyword>
<dbReference type="InterPro" id="IPR025593">
    <property type="entry name" value="GAS8_dom"/>
</dbReference>
<dbReference type="PANTHER" id="PTHR31543:SF0">
    <property type="entry name" value="DYNEIN REGULATORY COMPLEX SUBUNIT 4"/>
    <property type="match status" value="1"/>
</dbReference>
<dbReference type="PANTHER" id="PTHR31543">
    <property type="entry name" value="DYNEIN REGULATORY COMPLEX SUBUNIT 4"/>
    <property type="match status" value="1"/>
</dbReference>
<organism evidence="15 16">
    <name type="scientific">Agrilus planipennis</name>
    <name type="common">Emerald ash borer</name>
    <name type="synonym">Agrilus marcopoli</name>
    <dbReference type="NCBI Taxonomy" id="224129"/>
    <lineage>
        <taxon>Eukaryota</taxon>
        <taxon>Metazoa</taxon>
        <taxon>Ecdysozoa</taxon>
        <taxon>Arthropoda</taxon>
        <taxon>Hexapoda</taxon>
        <taxon>Insecta</taxon>
        <taxon>Pterygota</taxon>
        <taxon>Neoptera</taxon>
        <taxon>Endopterygota</taxon>
        <taxon>Coleoptera</taxon>
        <taxon>Polyphaga</taxon>
        <taxon>Elateriformia</taxon>
        <taxon>Buprestoidea</taxon>
        <taxon>Buprestidae</taxon>
        <taxon>Agrilinae</taxon>
        <taxon>Agrilus</taxon>
    </lineage>
</organism>
<dbReference type="GO" id="GO:0031514">
    <property type="term" value="C:motile cilium"/>
    <property type="evidence" value="ECO:0007669"/>
    <property type="project" value="UniProtKB-SubCell"/>
</dbReference>
<dbReference type="Pfam" id="PF13851">
    <property type="entry name" value="GAS"/>
    <property type="match status" value="1"/>
</dbReference>
<dbReference type="GO" id="GO:0005874">
    <property type="term" value="C:microtubule"/>
    <property type="evidence" value="ECO:0007669"/>
    <property type="project" value="UniProtKB-KW"/>
</dbReference>
<keyword evidence="9" id="KW-0969">Cilium</keyword>
<proteinExistence type="inferred from homology"/>
<evidence type="ECO:0000256" key="3">
    <source>
        <dbReference type="ARBA" id="ARBA00009859"/>
    </source>
</evidence>
<keyword evidence="10" id="KW-0206">Cytoskeleton</keyword>
<feature type="coiled-coil region" evidence="13">
    <location>
        <begin position="37"/>
        <end position="114"/>
    </location>
</feature>
<dbReference type="GO" id="GO:0005794">
    <property type="term" value="C:Golgi apparatus"/>
    <property type="evidence" value="ECO:0007669"/>
    <property type="project" value="TreeGrafter"/>
</dbReference>
<keyword evidence="6" id="KW-0493">Microtubule</keyword>
<dbReference type="CTD" id="104346"/>
<dbReference type="AlphaFoldDB" id="A0A1W4X1Q9"/>
<evidence type="ECO:0000256" key="10">
    <source>
        <dbReference type="ARBA" id="ARBA00023212"/>
    </source>
</evidence>
<dbReference type="OrthoDB" id="275583at2759"/>
<name>A0A1W4X1Q9_AGRPL</name>
<gene>
    <name evidence="16" type="primary">LOC108740266</name>
</gene>
<reference evidence="16" key="1">
    <citation type="submission" date="2025-08" db="UniProtKB">
        <authorList>
            <consortium name="RefSeq"/>
        </authorList>
    </citation>
    <scope>IDENTIFICATION</scope>
    <source>
        <tissue evidence="16">Entire body</tissue>
    </source>
</reference>
<evidence type="ECO:0000259" key="14">
    <source>
        <dbReference type="Pfam" id="PF13851"/>
    </source>
</evidence>
<keyword evidence="8 13" id="KW-0175">Coiled coil</keyword>
<evidence type="ECO:0000256" key="13">
    <source>
        <dbReference type="SAM" id="Coils"/>
    </source>
</evidence>
<comment type="similarity">
    <text evidence="3">Belongs to the DRC4 family.</text>
</comment>
<protein>
    <recommendedName>
        <fullName evidence="4">Dynein regulatory complex subunit 4</fullName>
    </recommendedName>
    <alternativeName>
        <fullName evidence="12">Growth arrest-specific protein 8</fullName>
    </alternativeName>
</protein>
<evidence type="ECO:0000313" key="15">
    <source>
        <dbReference type="Proteomes" id="UP000192223"/>
    </source>
</evidence>
<feature type="domain" description="Growth arrest-specific protein 8" evidence="14">
    <location>
        <begin position="191"/>
        <end position="386"/>
    </location>
</feature>
<feature type="coiled-coil region" evidence="13">
    <location>
        <begin position="218"/>
        <end position="325"/>
    </location>
</feature>
<dbReference type="GO" id="GO:0048870">
    <property type="term" value="P:cell motility"/>
    <property type="evidence" value="ECO:0007669"/>
    <property type="project" value="InterPro"/>
</dbReference>
<evidence type="ECO:0000313" key="16">
    <source>
        <dbReference type="RefSeq" id="XP_018330024.1"/>
    </source>
</evidence>
<dbReference type="GO" id="GO:0031267">
    <property type="term" value="F:small GTPase binding"/>
    <property type="evidence" value="ECO:0007669"/>
    <property type="project" value="InterPro"/>
</dbReference>
<feature type="coiled-coil region" evidence="13">
    <location>
        <begin position="138"/>
        <end position="172"/>
    </location>
</feature>
<evidence type="ECO:0000256" key="11">
    <source>
        <dbReference type="ARBA" id="ARBA00023273"/>
    </source>
</evidence>
<dbReference type="RefSeq" id="XP_018330024.1">
    <property type="nucleotide sequence ID" value="XM_018474522.2"/>
</dbReference>
<keyword evidence="5" id="KW-0963">Cytoplasm</keyword>
<keyword evidence="15" id="KW-1185">Reference proteome</keyword>
<dbReference type="Proteomes" id="UP000192223">
    <property type="component" value="Unplaced"/>
</dbReference>
<dbReference type="InterPro" id="IPR039308">
    <property type="entry name" value="GAS8"/>
</dbReference>